<evidence type="ECO:0000256" key="10">
    <source>
        <dbReference type="ARBA" id="ARBA00023125"/>
    </source>
</evidence>
<dbReference type="GO" id="GO:0004386">
    <property type="term" value="F:helicase activity"/>
    <property type="evidence" value="ECO:0007669"/>
    <property type="project" value="UniProtKB-KW"/>
</dbReference>
<comment type="subcellular location">
    <subcellularLocation>
        <location evidence="1">Nucleus</location>
    </subcellularLocation>
</comment>
<dbReference type="InParanoid" id="F0Y0T7"/>
<dbReference type="KEGG" id="aaf:AURANDRAFT_61634"/>
<feature type="region of interest" description="Disordered" evidence="14">
    <location>
        <begin position="1"/>
        <end position="22"/>
    </location>
</feature>
<evidence type="ECO:0000256" key="14">
    <source>
        <dbReference type="SAM" id="MobiDB-lite"/>
    </source>
</evidence>
<evidence type="ECO:0000256" key="9">
    <source>
        <dbReference type="ARBA" id="ARBA00022912"/>
    </source>
</evidence>
<dbReference type="Proteomes" id="UP000002729">
    <property type="component" value="Unassembled WGS sequence"/>
</dbReference>
<dbReference type="SUPFAM" id="SSF100939">
    <property type="entry name" value="SPOC domain-like"/>
    <property type="match status" value="1"/>
</dbReference>
<keyword evidence="11" id="KW-0233">DNA recombination</keyword>
<protein>
    <recommendedName>
        <fullName evidence="3">protein-tyrosine-phosphatase</fullName>
        <ecNumber evidence="3">3.1.3.48</ecNumber>
    </recommendedName>
</protein>
<dbReference type="GO" id="GO:0006303">
    <property type="term" value="P:double-strand break repair via nonhomologous end joining"/>
    <property type="evidence" value="ECO:0007669"/>
    <property type="project" value="InterPro"/>
</dbReference>
<evidence type="ECO:0000256" key="3">
    <source>
        <dbReference type="ARBA" id="ARBA00013064"/>
    </source>
</evidence>
<dbReference type="GO" id="GO:0006310">
    <property type="term" value="P:DNA recombination"/>
    <property type="evidence" value="ECO:0007669"/>
    <property type="project" value="UniProtKB-KW"/>
</dbReference>
<dbReference type="InterPro" id="IPR020422">
    <property type="entry name" value="TYR_PHOSPHATASE_DUAL_dom"/>
</dbReference>
<keyword evidence="5" id="KW-0227">DNA damage</keyword>
<dbReference type="CDD" id="cd14498">
    <property type="entry name" value="DSP"/>
    <property type="match status" value="1"/>
</dbReference>
<keyword evidence="6" id="KW-0378">Hydrolase</keyword>
<dbReference type="SMART" id="SM00195">
    <property type="entry name" value="DSPc"/>
    <property type="match status" value="1"/>
</dbReference>
<dbReference type="EC" id="3.1.3.48" evidence="3"/>
<dbReference type="GO" id="GO:0004725">
    <property type="term" value="F:protein tyrosine phosphatase activity"/>
    <property type="evidence" value="ECO:0007669"/>
    <property type="project" value="UniProtKB-EC"/>
</dbReference>
<evidence type="ECO:0000313" key="17">
    <source>
        <dbReference type="Proteomes" id="UP000002729"/>
    </source>
</evidence>
<dbReference type="InterPro" id="IPR006164">
    <property type="entry name" value="DNA_bd_Ku70/Ku80"/>
</dbReference>
<dbReference type="Gene3D" id="2.40.290.10">
    <property type="match status" value="1"/>
</dbReference>
<evidence type="ECO:0000256" key="5">
    <source>
        <dbReference type="ARBA" id="ARBA00022763"/>
    </source>
</evidence>
<keyword evidence="8" id="KW-0067">ATP-binding</keyword>
<gene>
    <name evidence="16" type="ORF">AURANDRAFT_61634</name>
</gene>
<dbReference type="Gene3D" id="3.40.50.410">
    <property type="entry name" value="von Willebrand factor, type A domain"/>
    <property type="match status" value="1"/>
</dbReference>
<feature type="compositionally biased region" description="Low complexity" evidence="14">
    <location>
        <begin position="753"/>
        <end position="775"/>
    </location>
</feature>
<keyword evidence="10" id="KW-0238">DNA-binding</keyword>
<dbReference type="PANTHER" id="PTHR10159">
    <property type="entry name" value="DUAL SPECIFICITY PROTEIN PHOSPHATASE"/>
    <property type="match status" value="1"/>
</dbReference>
<dbReference type="GO" id="GO:0005634">
    <property type="term" value="C:nucleus"/>
    <property type="evidence" value="ECO:0007669"/>
    <property type="project" value="UniProtKB-SubCell"/>
</dbReference>
<keyword evidence="7" id="KW-0347">Helicase</keyword>
<organism evidence="17">
    <name type="scientific">Aureococcus anophagefferens</name>
    <name type="common">Harmful bloom alga</name>
    <dbReference type="NCBI Taxonomy" id="44056"/>
    <lineage>
        <taxon>Eukaryota</taxon>
        <taxon>Sar</taxon>
        <taxon>Stramenopiles</taxon>
        <taxon>Ochrophyta</taxon>
        <taxon>Pelagophyceae</taxon>
        <taxon>Pelagomonadales</taxon>
        <taxon>Pelagomonadaceae</taxon>
        <taxon>Aureococcus</taxon>
    </lineage>
</organism>
<evidence type="ECO:0000259" key="15">
    <source>
        <dbReference type="PROSITE" id="PS50056"/>
    </source>
</evidence>
<accession>F0Y0T7</accession>
<evidence type="ECO:0000313" key="16">
    <source>
        <dbReference type="EMBL" id="EGB11274.1"/>
    </source>
</evidence>
<dbReference type="OrthoDB" id="10252009at2759"/>
<feature type="compositionally biased region" description="Pro residues" evidence="14">
    <location>
        <begin position="807"/>
        <end position="819"/>
    </location>
</feature>
<dbReference type="GO" id="GO:0003677">
    <property type="term" value="F:DNA binding"/>
    <property type="evidence" value="ECO:0007669"/>
    <property type="project" value="UniProtKB-KW"/>
</dbReference>
<dbReference type="InterPro" id="IPR000387">
    <property type="entry name" value="Tyr_Pase_dom"/>
</dbReference>
<dbReference type="InterPro" id="IPR016194">
    <property type="entry name" value="SPOC-like_C_dom_sf"/>
</dbReference>
<dbReference type="PROSITE" id="PS50056">
    <property type="entry name" value="TYR_PHOSPHATASE_2"/>
    <property type="match status" value="1"/>
</dbReference>
<dbReference type="PANTHER" id="PTHR10159:SF519">
    <property type="entry name" value="DUAL SPECIFICITY PROTEIN PHOSPHATASE MPK3"/>
    <property type="match status" value="1"/>
</dbReference>
<feature type="region of interest" description="Disordered" evidence="14">
    <location>
        <begin position="749"/>
        <end position="834"/>
    </location>
</feature>
<dbReference type="SUPFAM" id="SSF53300">
    <property type="entry name" value="vWA-like"/>
    <property type="match status" value="1"/>
</dbReference>
<dbReference type="InterPro" id="IPR000340">
    <property type="entry name" value="Dual-sp_phosphatase_cat-dom"/>
</dbReference>
<reference evidence="16 17" key="1">
    <citation type="journal article" date="2011" name="Proc. Natl. Acad. Sci. U.S.A.">
        <title>Niche of harmful alga Aureococcus anophagefferens revealed through ecogenomics.</title>
        <authorList>
            <person name="Gobler C.J."/>
            <person name="Berry D.L."/>
            <person name="Dyhrman S.T."/>
            <person name="Wilhelm S.W."/>
            <person name="Salamov A."/>
            <person name="Lobanov A.V."/>
            <person name="Zhang Y."/>
            <person name="Collier J.L."/>
            <person name="Wurch L.L."/>
            <person name="Kustka A.B."/>
            <person name="Dill B.D."/>
            <person name="Shah M."/>
            <person name="VerBerkmoes N.C."/>
            <person name="Kuo A."/>
            <person name="Terry A."/>
            <person name="Pangilinan J."/>
            <person name="Lindquist E.A."/>
            <person name="Lucas S."/>
            <person name="Paulsen I.T."/>
            <person name="Hattenrath-Lehmann T.K."/>
            <person name="Talmage S.C."/>
            <person name="Walker E.A."/>
            <person name="Koch F."/>
            <person name="Burson A.M."/>
            <person name="Marcoval M.A."/>
            <person name="Tang Y.Z."/>
            <person name="Lecleir G.R."/>
            <person name="Coyne K.J."/>
            <person name="Berg G.M."/>
            <person name="Bertrand E.M."/>
            <person name="Saito M.A."/>
            <person name="Gladyshev V.N."/>
            <person name="Grigoriev I.V."/>
        </authorList>
    </citation>
    <scope>NUCLEOTIDE SEQUENCE [LARGE SCALE GENOMIC DNA]</scope>
    <source>
        <strain evidence="17">CCMP 1984</strain>
    </source>
</reference>
<feature type="domain" description="Tyrosine specific protein phosphatases" evidence="15">
    <location>
        <begin position="143"/>
        <end position="186"/>
    </location>
</feature>
<dbReference type="InterPro" id="IPR036465">
    <property type="entry name" value="vWFA_dom_sf"/>
</dbReference>
<dbReference type="EMBL" id="GL833122">
    <property type="protein sequence ID" value="EGB11274.1"/>
    <property type="molecule type" value="Genomic_DNA"/>
</dbReference>
<name>F0Y0T7_AURAN</name>
<sequence length="834" mass="87415">MMDLQKPGLFVQTGPSTPRDAHHDWDEEARKLFQRLNIDAGGGRDKYRNVDAVYCHPTTGAKLFIGNQTAARSESVLVGEAIFHVVNCQDASSANFFEGDPRFHYRRFPVSHWWQHDGMDAPDGVLKFFEDGCHAWIADALAGGHNVMVHCLAGAHRAGTTGVSFMMREGRFDTATAIKLAKFQRPIVDPFGQLHELLMRLEAAYTAKGRPPTTPHRNFKTSTMANKSATAILVDAKALRRDHGDAILEAAVEVAKYFALGRGGNPPKTNEVSVAAFNTADSVNPLQARDPDQGRHVTMEQRLEKPGPNVFRLLSRPPGEWPAAGADDESGAVDGIIYAVDEIKARVAQLKYAKRVFVLTDDRFELADADGMDGAVAEFKGCLDYAVKTEGFGFHALVVGAALSDGCEWLLKAATKIAAKKTSGSFDLCGPADAAVVAAEACGRLGAATRAGKMQIRLLGLAVDVKATKLVKAAATPPLKKEAAESGGDVARSTANAVAGQTDDVPDEDIVKGWMYGGEYLPTPDNASSGHGREAEDDAGEACRVLGFAAESSHDVMTSLGDALRVHAADGDARGAAFLAGLARALTSAGAVAVCRWRNTARKKEEDLRLLVPDRADPEALVAHCVAHRAPFTDDLRSVADLAPLDLAAPEFAAAARGMVARRTLPPDAVAALLATNHPGVATCQDLLVARAVGGAPDEAGMARRKKARYARLAPAPVDTGDADDAWGAALKRTLESAAAAAAASTKKKERWAAAAPPDDGADAAPAADAPAAAAPEKRDELPDFDDALAAAAAATPFAAAAGAGDAPPPAAAAPPPAAAPMDVGGDSDDDDFA</sequence>
<keyword evidence="13" id="KW-0539">Nucleus</keyword>
<evidence type="ECO:0000256" key="11">
    <source>
        <dbReference type="ARBA" id="ARBA00023172"/>
    </source>
</evidence>
<dbReference type="Gene3D" id="3.90.190.10">
    <property type="entry name" value="Protein tyrosine phosphatase superfamily"/>
    <property type="match status" value="1"/>
</dbReference>
<dbReference type="GeneID" id="20223554"/>
<evidence type="ECO:0000256" key="4">
    <source>
        <dbReference type="ARBA" id="ARBA00022741"/>
    </source>
</evidence>
<keyword evidence="9" id="KW-0904">Protein phosphatase</keyword>
<dbReference type="Pfam" id="PF00782">
    <property type="entry name" value="DSPc"/>
    <property type="match status" value="1"/>
</dbReference>
<evidence type="ECO:0000256" key="1">
    <source>
        <dbReference type="ARBA" id="ARBA00004123"/>
    </source>
</evidence>
<keyword evidence="12" id="KW-0234">DNA repair</keyword>
<evidence type="ECO:0000256" key="8">
    <source>
        <dbReference type="ARBA" id="ARBA00022840"/>
    </source>
</evidence>
<keyword evidence="17" id="KW-1185">Reference proteome</keyword>
<proteinExistence type="inferred from homology"/>
<evidence type="ECO:0000256" key="2">
    <source>
        <dbReference type="ARBA" id="ARBA00008601"/>
    </source>
</evidence>
<dbReference type="InterPro" id="IPR029021">
    <property type="entry name" value="Prot-tyrosine_phosphatase-like"/>
</dbReference>
<evidence type="ECO:0000256" key="7">
    <source>
        <dbReference type="ARBA" id="ARBA00022806"/>
    </source>
</evidence>
<comment type="similarity">
    <text evidence="2">Belongs to the protein-tyrosine phosphatase family. Non-receptor class dual specificity subfamily.</text>
</comment>
<dbReference type="eggNOG" id="KOG1717">
    <property type="taxonomic scope" value="Eukaryota"/>
</dbReference>
<dbReference type="AlphaFoldDB" id="F0Y0T7"/>
<evidence type="ECO:0000256" key="6">
    <source>
        <dbReference type="ARBA" id="ARBA00022801"/>
    </source>
</evidence>
<dbReference type="GO" id="GO:0005524">
    <property type="term" value="F:ATP binding"/>
    <property type="evidence" value="ECO:0007669"/>
    <property type="project" value="UniProtKB-KW"/>
</dbReference>
<dbReference type="Pfam" id="PF02735">
    <property type="entry name" value="Ku"/>
    <property type="match status" value="1"/>
</dbReference>
<evidence type="ECO:0000256" key="12">
    <source>
        <dbReference type="ARBA" id="ARBA00023204"/>
    </source>
</evidence>
<feature type="compositionally biased region" description="Low complexity" evidence="14">
    <location>
        <begin position="788"/>
        <end position="806"/>
    </location>
</feature>
<evidence type="ECO:0000256" key="13">
    <source>
        <dbReference type="ARBA" id="ARBA00023242"/>
    </source>
</evidence>
<dbReference type="RefSeq" id="XP_009033659.1">
    <property type="nucleotide sequence ID" value="XM_009035411.1"/>
</dbReference>
<keyword evidence="4" id="KW-0547">Nucleotide-binding</keyword>
<dbReference type="SUPFAM" id="SSF52799">
    <property type="entry name" value="(Phosphotyrosine protein) phosphatases II"/>
    <property type="match status" value="1"/>
</dbReference>